<gene>
    <name evidence="3" type="primary">LOC107071374</name>
</gene>
<feature type="domain" description="PiggyBac transposable element-derived protein" evidence="1">
    <location>
        <begin position="105"/>
        <end position="255"/>
    </location>
</feature>
<organism evidence="2 3">
    <name type="scientific">Polistes dominula</name>
    <name type="common">European paper wasp</name>
    <name type="synonym">Vespa dominula</name>
    <dbReference type="NCBI Taxonomy" id="743375"/>
    <lineage>
        <taxon>Eukaryota</taxon>
        <taxon>Metazoa</taxon>
        <taxon>Ecdysozoa</taxon>
        <taxon>Arthropoda</taxon>
        <taxon>Hexapoda</taxon>
        <taxon>Insecta</taxon>
        <taxon>Pterygota</taxon>
        <taxon>Neoptera</taxon>
        <taxon>Endopterygota</taxon>
        <taxon>Hymenoptera</taxon>
        <taxon>Apocrita</taxon>
        <taxon>Aculeata</taxon>
        <taxon>Vespoidea</taxon>
        <taxon>Vespidae</taxon>
        <taxon>Polistinae</taxon>
        <taxon>Polistini</taxon>
        <taxon>Polistes</taxon>
    </lineage>
</organism>
<dbReference type="GeneID" id="107071374"/>
<dbReference type="Pfam" id="PF13843">
    <property type="entry name" value="DDE_Tnp_1_7"/>
    <property type="match status" value="1"/>
</dbReference>
<sequence>MNLNLLRRRENENEGYATHDNSSDSDSDIEINNNCARRKVMSIPNINVLSTSESEEDYVVDALPPSSSNNMQWTIENVDLKFHEFNASNAGLLRDDIKFSSSVLDYFEIFFSSELVNFIVDKTNNYWAHTVNDNISNHNIGTTVNELYSFLACTLLMSRNKKLRLSEYWSRDRLLKSDTFTDIMSRYRYLTILQKLHFVNHNEKSSDRLHKISSVYNKLQKSFKDSFSPFQNLCIDESLLLFKGRLSFKQYISSKRS</sequence>
<proteinExistence type="predicted"/>
<name>A0ABM1J031_POLDO</name>
<evidence type="ECO:0000313" key="2">
    <source>
        <dbReference type="Proteomes" id="UP000694924"/>
    </source>
</evidence>
<protein>
    <submittedName>
        <fullName evidence="3">PiggyBac transposable element-derived protein 4-like</fullName>
    </submittedName>
</protein>
<dbReference type="PANTHER" id="PTHR46599:SF3">
    <property type="entry name" value="PIGGYBAC TRANSPOSABLE ELEMENT-DERIVED PROTEIN 4"/>
    <property type="match status" value="1"/>
</dbReference>
<dbReference type="InterPro" id="IPR029526">
    <property type="entry name" value="PGBD"/>
</dbReference>
<evidence type="ECO:0000313" key="3">
    <source>
        <dbReference type="RefSeq" id="XP_015185818.1"/>
    </source>
</evidence>
<dbReference type="RefSeq" id="XP_015185818.1">
    <property type="nucleotide sequence ID" value="XM_015330332.1"/>
</dbReference>
<keyword evidence="2" id="KW-1185">Reference proteome</keyword>
<reference evidence="3" key="1">
    <citation type="submission" date="2025-08" db="UniProtKB">
        <authorList>
            <consortium name="RefSeq"/>
        </authorList>
    </citation>
    <scope>IDENTIFICATION</scope>
    <source>
        <tissue evidence="3">Whole body</tissue>
    </source>
</reference>
<evidence type="ECO:0000259" key="1">
    <source>
        <dbReference type="Pfam" id="PF13843"/>
    </source>
</evidence>
<accession>A0ABM1J031</accession>
<dbReference type="Proteomes" id="UP000694924">
    <property type="component" value="Unplaced"/>
</dbReference>
<dbReference type="PANTHER" id="PTHR46599">
    <property type="entry name" value="PIGGYBAC TRANSPOSABLE ELEMENT-DERIVED PROTEIN 4"/>
    <property type="match status" value="1"/>
</dbReference>